<feature type="signal peptide" evidence="2">
    <location>
        <begin position="1"/>
        <end position="26"/>
    </location>
</feature>
<dbReference type="InterPro" id="IPR006311">
    <property type="entry name" value="TAT_signal"/>
</dbReference>
<proteinExistence type="predicted"/>
<feature type="region of interest" description="Disordered" evidence="1">
    <location>
        <begin position="27"/>
        <end position="85"/>
    </location>
</feature>
<dbReference type="PROSITE" id="PS51257">
    <property type="entry name" value="PROKAR_LIPOPROTEIN"/>
    <property type="match status" value="1"/>
</dbReference>
<comment type="caution">
    <text evidence="3">The sequence shown here is derived from an EMBL/GenBank/DDBJ whole genome shotgun (WGS) entry which is preliminary data.</text>
</comment>
<evidence type="ECO:0000256" key="1">
    <source>
        <dbReference type="SAM" id="MobiDB-lite"/>
    </source>
</evidence>
<keyword evidence="4" id="KW-1185">Reference proteome</keyword>
<feature type="compositionally biased region" description="Polar residues" evidence="1">
    <location>
        <begin position="55"/>
        <end position="64"/>
    </location>
</feature>
<keyword evidence="2" id="KW-0732">Signal</keyword>
<feature type="chain" id="PRO_5046546726" evidence="2">
    <location>
        <begin position="27"/>
        <end position="85"/>
    </location>
</feature>
<sequence>MTTLRRRILTLSAAALLAGGAVTGLAGCDADAQTPYPERTSSGTPVAPDDDITPSPFQTATPTPAESDFPTPVPSSSDDSGTLDG</sequence>
<evidence type="ECO:0000256" key="2">
    <source>
        <dbReference type="SAM" id="SignalP"/>
    </source>
</evidence>
<protein>
    <submittedName>
        <fullName evidence="3">Uncharacterized protein</fullName>
    </submittedName>
</protein>
<name>A0ABT2GK56_9MICO</name>
<evidence type="ECO:0000313" key="3">
    <source>
        <dbReference type="EMBL" id="MCS5715156.1"/>
    </source>
</evidence>
<gene>
    <name evidence="3" type="ORF">NVV95_11400</name>
</gene>
<dbReference type="Proteomes" id="UP001165580">
    <property type="component" value="Unassembled WGS sequence"/>
</dbReference>
<accession>A0ABT2GK56</accession>
<organism evidence="3 4">
    <name type="scientific">Herbiconiux gentiana</name>
    <dbReference type="NCBI Taxonomy" id="2970912"/>
    <lineage>
        <taxon>Bacteria</taxon>
        <taxon>Bacillati</taxon>
        <taxon>Actinomycetota</taxon>
        <taxon>Actinomycetes</taxon>
        <taxon>Micrococcales</taxon>
        <taxon>Microbacteriaceae</taxon>
        <taxon>Herbiconiux</taxon>
    </lineage>
</organism>
<evidence type="ECO:0000313" key="4">
    <source>
        <dbReference type="Proteomes" id="UP001165580"/>
    </source>
</evidence>
<dbReference type="PROSITE" id="PS51318">
    <property type="entry name" value="TAT"/>
    <property type="match status" value="1"/>
</dbReference>
<reference evidence="3" key="1">
    <citation type="submission" date="2022-08" db="EMBL/GenBank/DDBJ databases">
        <authorList>
            <person name="Deng Y."/>
            <person name="Han X.-F."/>
            <person name="Zhang Y.-Q."/>
        </authorList>
    </citation>
    <scope>NUCLEOTIDE SEQUENCE</scope>
    <source>
        <strain evidence="3">CPCC 205716</strain>
    </source>
</reference>
<dbReference type="EMBL" id="JANTEZ010000004">
    <property type="protein sequence ID" value="MCS5715156.1"/>
    <property type="molecule type" value="Genomic_DNA"/>
</dbReference>
<dbReference type="RefSeq" id="WP_259486666.1">
    <property type="nucleotide sequence ID" value="NZ_JANTEZ010000004.1"/>
</dbReference>
<feature type="compositionally biased region" description="Polar residues" evidence="1">
    <location>
        <begin position="74"/>
        <end position="85"/>
    </location>
</feature>